<proteinExistence type="predicted"/>
<evidence type="ECO:0000313" key="3">
    <source>
        <dbReference type="Proteomes" id="UP000800035"/>
    </source>
</evidence>
<dbReference type="OrthoDB" id="10259680at2759"/>
<evidence type="ECO:0000313" key="2">
    <source>
        <dbReference type="EMBL" id="KAF1951914.1"/>
    </source>
</evidence>
<evidence type="ECO:0000256" key="1">
    <source>
        <dbReference type="SAM" id="Phobius"/>
    </source>
</evidence>
<dbReference type="Proteomes" id="UP000800035">
    <property type="component" value="Unassembled WGS sequence"/>
</dbReference>
<dbReference type="EMBL" id="ML977014">
    <property type="protein sequence ID" value="KAF1951914.1"/>
    <property type="molecule type" value="Genomic_DNA"/>
</dbReference>
<dbReference type="AlphaFoldDB" id="A0A6A5TIC1"/>
<sequence>MPPRRPQRHRPVTVATTAGIFSLILPTISMLRMFSKGASLLPLGYTCVVSGIAFVLYGYDKMQARTAEWRVKETTLHTFGILGGWPGALAGMHYFQHKTRKTAFQIPFWVIVVGWQIVWWTIWEAVA</sequence>
<protein>
    <submittedName>
        <fullName evidence="2">DUF1294-domain-containing protein</fullName>
    </submittedName>
</protein>
<keyword evidence="1" id="KW-0812">Transmembrane</keyword>
<feature type="transmembrane region" description="Helical" evidence="1">
    <location>
        <begin position="40"/>
        <end position="59"/>
    </location>
</feature>
<organism evidence="2 3">
    <name type="scientific">Byssothecium circinans</name>
    <dbReference type="NCBI Taxonomy" id="147558"/>
    <lineage>
        <taxon>Eukaryota</taxon>
        <taxon>Fungi</taxon>
        <taxon>Dikarya</taxon>
        <taxon>Ascomycota</taxon>
        <taxon>Pezizomycotina</taxon>
        <taxon>Dothideomycetes</taxon>
        <taxon>Pleosporomycetidae</taxon>
        <taxon>Pleosporales</taxon>
        <taxon>Massarineae</taxon>
        <taxon>Massarinaceae</taxon>
        <taxon>Byssothecium</taxon>
    </lineage>
</organism>
<feature type="transmembrane region" description="Helical" evidence="1">
    <location>
        <begin position="12"/>
        <end position="34"/>
    </location>
</feature>
<dbReference type="Pfam" id="PF06961">
    <property type="entry name" value="DUF1294"/>
    <property type="match status" value="1"/>
</dbReference>
<keyword evidence="1" id="KW-1133">Transmembrane helix</keyword>
<keyword evidence="3" id="KW-1185">Reference proteome</keyword>
<accession>A0A6A5TIC1</accession>
<reference evidence="2" key="1">
    <citation type="journal article" date="2020" name="Stud. Mycol.">
        <title>101 Dothideomycetes genomes: a test case for predicting lifestyles and emergence of pathogens.</title>
        <authorList>
            <person name="Haridas S."/>
            <person name="Albert R."/>
            <person name="Binder M."/>
            <person name="Bloem J."/>
            <person name="Labutti K."/>
            <person name="Salamov A."/>
            <person name="Andreopoulos B."/>
            <person name="Baker S."/>
            <person name="Barry K."/>
            <person name="Bills G."/>
            <person name="Bluhm B."/>
            <person name="Cannon C."/>
            <person name="Castanera R."/>
            <person name="Culley D."/>
            <person name="Daum C."/>
            <person name="Ezra D."/>
            <person name="Gonzalez J."/>
            <person name="Henrissat B."/>
            <person name="Kuo A."/>
            <person name="Liang C."/>
            <person name="Lipzen A."/>
            <person name="Lutzoni F."/>
            <person name="Magnuson J."/>
            <person name="Mondo S."/>
            <person name="Nolan M."/>
            <person name="Ohm R."/>
            <person name="Pangilinan J."/>
            <person name="Park H.-J."/>
            <person name="Ramirez L."/>
            <person name="Alfaro M."/>
            <person name="Sun H."/>
            <person name="Tritt A."/>
            <person name="Yoshinaga Y."/>
            <person name="Zwiers L.-H."/>
            <person name="Turgeon B."/>
            <person name="Goodwin S."/>
            <person name="Spatafora J."/>
            <person name="Crous P."/>
            <person name="Grigoriev I."/>
        </authorList>
    </citation>
    <scope>NUCLEOTIDE SEQUENCE</scope>
    <source>
        <strain evidence="2">CBS 675.92</strain>
    </source>
</reference>
<name>A0A6A5TIC1_9PLEO</name>
<keyword evidence="1" id="KW-0472">Membrane</keyword>
<feature type="transmembrane region" description="Helical" evidence="1">
    <location>
        <begin position="102"/>
        <end position="122"/>
    </location>
</feature>
<gene>
    <name evidence="2" type="ORF">CC80DRAFT_189251</name>
</gene>
<dbReference type="InterPro" id="IPR010718">
    <property type="entry name" value="DUF1294"/>
</dbReference>